<dbReference type="PANTHER" id="PTHR43280">
    <property type="entry name" value="ARAC-FAMILY TRANSCRIPTIONAL REGULATOR"/>
    <property type="match status" value="1"/>
</dbReference>
<dbReference type="SUPFAM" id="SSF46689">
    <property type="entry name" value="Homeodomain-like"/>
    <property type="match status" value="2"/>
</dbReference>
<keyword evidence="2" id="KW-0238">DNA-binding</keyword>
<dbReference type="InterPro" id="IPR009057">
    <property type="entry name" value="Homeodomain-like_sf"/>
</dbReference>
<reference evidence="5 6" key="1">
    <citation type="submission" date="2019-05" db="EMBL/GenBank/DDBJ databases">
        <authorList>
            <person name="Narsing Rao M.P."/>
            <person name="Li W.J."/>
        </authorList>
    </citation>
    <scope>NUCLEOTIDE SEQUENCE [LARGE SCALE GENOMIC DNA]</scope>
    <source>
        <strain evidence="5 6">SYSU_K30003</strain>
    </source>
</reference>
<evidence type="ECO:0000256" key="3">
    <source>
        <dbReference type="ARBA" id="ARBA00023163"/>
    </source>
</evidence>
<dbReference type="RefSeq" id="WP_138191299.1">
    <property type="nucleotide sequence ID" value="NZ_VCIW01000001.1"/>
</dbReference>
<name>A0A5R9GL60_9BACL</name>
<dbReference type="Proteomes" id="UP000309676">
    <property type="component" value="Unassembled WGS sequence"/>
</dbReference>
<dbReference type="GO" id="GO:0003700">
    <property type="term" value="F:DNA-binding transcription factor activity"/>
    <property type="evidence" value="ECO:0007669"/>
    <property type="project" value="InterPro"/>
</dbReference>
<evidence type="ECO:0000259" key="4">
    <source>
        <dbReference type="PROSITE" id="PS01124"/>
    </source>
</evidence>
<keyword evidence="1" id="KW-0805">Transcription regulation</keyword>
<dbReference type="PROSITE" id="PS01124">
    <property type="entry name" value="HTH_ARAC_FAMILY_2"/>
    <property type="match status" value="1"/>
</dbReference>
<dbReference type="AlphaFoldDB" id="A0A5R9GL60"/>
<dbReference type="InterPro" id="IPR020449">
    <property type="entry name" value="Tscrpt_reg_AraC-type_HTH"/>
</dbReference>
<proteinExistence type="predicted"/>
<dbReference type="Gene3D" id="1.10.10.60">
    <property type="entry name" value="Homeodomain-like"/>
    <property type="match status" value="2"/>
</dbReference>
<feature type="domain" description="HTH araC/xylS-type" evidence="4">
    <location>
        <begin position="50"/>
        <end position="148"/>
    </location>
</feature>
<evidence type="ECO:0000256" key="2">
    <source>
        <dbReference type="ARBA" id="ARBA00023125"/>
    </source>
</evidence>
<keyword evidence="6" id="KW-1185">Reference proteome</keyword>
<dbReference type="GO" id="GO:0043565">
    <property type="term" value="F:sequence-specific DNA binding"/>
    <property type="evidence" value="ECO:0007669"/>
    <property type="project" value="InterPro"/>
</dbReference>
<protein>
    <submittedName>
        <fullName evidence="5">Helix-turn-helix domain-containing protein</fullName>
    </submittedName>
</protein>
<dbReference type="InterPro" id="IPR018062">
    <property type="entry name" value="HTH_AraC-typ_CS"/>
</dbReference>
<dbReference type="Pfam" id="PF12833">
    <property type="entry name" value="HTH_18"/>
    <property type="match status" value="1"/>
</dbReference>
<evidence type="ECO:0000313" key="5">
    <source>
        <dbReference type="EMBL" id="TLS53813.1"/>
    </source>
</evidence>
<dbReference type="EMBL" id="VCIW01000001">
    <property type="protein sequence ID" value="TLS53813.1"/>
    <property type="molecule type" value="Genomic_DNA"/>
</dbReference>
<dbReference type="PANTHER" id="PTHR43280:SF10">
    <property type="entry name" value="REGULATORY PROTEIN POCR"/>
    <property type="match status" value="1"/>
</dbReference>
<dbReference type="SMART" id="SM00342">
    <property type="entry name" value="HTH_ARAC"/>
    <property type="match status" value="1"/>
</dbReference>
<organism evidence="5 6">
    <name type="scientific">Paenibacillus antri</name>
    <dbReference type="NCBI Taxonomy" id="2582848"/>
    <lineage>
        <taxon>Bacteria</taxon>
        <taxon>Bacillati</taxon>
        <taxon>Bacillota</taxon>
        <taxon>Bacilli</taxon>
        <taxon>Bacillales</taxon>
        <taxon>Paenibacillaceae</taxon>
        <taxon>Paenibacillus</taxon>
    </lineage>
</organism>
<keyword evidence="3" id="KW-0804">Transcription</keyword>
<comment type="caution">
    <text evidence="5">The sequence shown here is derived from an EMBL/GenBank/DDBJ whole genome shotgun (WGS) entry which is preliminary data.</text>
</comment>
<accession>A0A5R9GL60</accession>
<evidence type="ECO:0000313" key="6">
    <source>
        <dbReference type="Proteomes" id="UP000309676"/>
    </source>
</evidence>
<dbReference type="PRINTS" id="PR00032">
    <property type="entry name" value="HTHARAC"/>
</dbReference>
<dbReference type="InterPro" id="IPR018060">
    <property type="entry name" value="HTH_AraC"/>
</dbReference>
<dbReference type="OrthoDB" id="2648653at2"/>
<evidence type="ECO:0000256" key="1">
    <source>
        <dbReference type="ARBA" id="ARBA00023015"/>
    </source>
</evidence>
<sequence length="151" mass="18260">MISETDYEMLLDANQFQTIRQLEDWSYRVYGRLKQEMDKEAGNTRATIVDQVHRYIELHMEEDVSVQTLADHVYLNPSYLSRVYKSETGESISDYLYRFRMEKAAYMLKNTQERIYEITARLGYQNPQYFIKVFKRYFGITPQEYRDKNRA</sequence>
<dbReference type="PROSITE" id="PS00041">
    <property type="entry name" value="HTH_ARAC_FAMILY_1"/>
    <property type="match status" value="1"/>
</dbReference>
<gene>
    <name evidence="5" type="ORF">FE782_00165</name>
</gene>